<proteinExistence type="predicted"/>
<dbReference type="AlphaFoldDB" id="A0A6J4RI77"/>
<accession>A0A6J4RI77</accession>
<protein>
    <submittedName>
        <fullName evidence="1">Uncharacterized protein</fullName>
    </submittedName>
</protein>
<name>A0A6J4RI77_9ACTN</name>
<gene>
    <name evidence="1" type="ORF">AVDCRST_MAG25-1782</name>
</gene>
<sequence>MAPTVGSMLGSLGQTVVGAAMLRISRRGRHVRLASRVHEALRYGRRGAVRKKGVVGGARSLVVSEARSVGWRKVVAR</sequence>
<dbReference type="EMBL" id="CADCVI010000107">
    <property type="protein sequence ID" value="CAA9468291.1"/>
    <property type="molecule type" value="Genomic_DNA"/>
</dbReference>
<evidence type="ECO:0000313" key="1">
    <source>
        <dbReference type="EMBL" id="CAA9468291.1"/>
    </source>
</evidence>
<reference evidence="1" key="1">
    <citation type="submission" date="2020-02" db="EMBL/GenBank/DDBJ databases">
        <authorList>
            <person name="Meier V. D."/>
        </authorList>
    </citation>
    <scope>NUCLEOTIDE SEQUENCE</scope>
    <source>
        <strain evidence="1">AVDCRST_MAG25</strain>
    </source>
</reference>
<organism evidence="1">
    <name type="scientific">uncultured Rubrobacteraceae bacterium</name>
    <dbReference type="NCBI Taxonomy" id="349277"/>
    <lineage>
        <taxon>Bacteria</taxon>
        <taxon>Bacillati</taxon>
        <taxon>Actinomycetota</taxon>
        <taxon>Rubrobacteria</taxon>
        <taxon>Rubrobacterales</taxon>
        <taxon>Rubrobacteraceae</taxon>
        <taxon>environmental samples</taxon>
    </lineage>
</organism>